<name>A0A4R9BH64_9MICO</name>
<keyword evidence="1" id="KW-0560">Oxidoreductase</keyword>
<comment type="caution">
    <text evidence="4">The sequence shown here is derived from an EMBL/GenBank/DDBJ whole genome shotgun (WGS) entry which is preliminary data.</text>
</comment>
<gene>
    <name evidence="4" type="ORF">E3T61_19770</name>
</gene>
<feature type="domain" description="Gfo/Idh/MocA-like oxidoreductase N-terminal" evidence="3">
    <location>
        <begin position="8"/>
        <end position="61"/>
    </location>
</feature>
<organism evidence="4 5">
    <name type="scientific">Cryobacterium lactosi</name>
    <dbReference type="NCBI Taxonomy" id="1259202"/>
    <lineage>
        <taxon>Bacteria</taxon>
        <taxon>Bacillati</taxon>
        <taxon>Actinomycetota</taxon>
        <taxon>Actinomycetes</taxon>
        <taxon>Micrococcales</taxon>
        <taxon>Microbacteriaceae</taxon>
        <taxon>Cryobacterium</taxon>
    </lineage>
</organism>
<dbReference type="GO" id="GO:0000166">
    <property type="term" value="F:nucleotide binding"/>
    <property type="evidence" value="ECO:0007669"/>
    <property type="project" value="InterPro"/>
</dbReference>
<evidence type="ECO:0000256" key="2">
    <source>
        <dbReference type="SAM" id="MobiDB-lite"/>
    </source>
</evidence>
<evidence type="ECO:0000313" key="4">
    <source>
        <dbReference type="EMBL" id="TFD84063.1"/>
    </source>
</evidence>
<dbReference type="PANTHER" id="PTHR43818">
    <property type="entry name" value="BCDNA.GH03377"/>
    <property type="match status" value="1"/>
</dbReference>
<proteinExistence type="predicted"/>
<evidence type="ECO:0000256" key="1">
    <source>
        <dbReference type="ARBA" id="ARBA00023002"/>
    </source>
</evidence>
<dbReference type="PANTHER" id="PTHR43818:SF11">
    <property type="entry name" value="BCDNA.GH03377"/>
    <property type="match status" value="1"/>
</dbReference>
<dbReference type="GO" id="GO:0016491">
    <property type="term" value="F:oxidoreductase activity"/>
    <property type="evidence" value="ECO:0007669"/>
    <property type="project" value="UniProtKB-KW"/>
</dbReference>
<protein>
    <recommendedName>
        <fullName evidence="3">Gfo/Idh/MocA-like oxidoreductase N-terminal domain-containing protein</fullName>
    </recommendedName>
</protein>
<dbReference type="OrthoDB" id="9815825at2"/>
<dbReference type="Gene3D" id="3.40.50.720">
    <property type="entry name" value="NAD(P)-binding Rossmann-like Domain"/>
    <property type="match status" value="1"/>
</dbReference>
<reference evidence="4 5" key="1">
    <citation type="submission" date="2019-03" db="EMBL/GenBank/DDBJ databases">
        <title>Genomics of glacier-inhabiting Cryobacterium strains.</title>
        <authorList>
            <person name="Liu Q."/>
            <person name="Xin Y.-H."/>
        </authorList>
    </citation>
    <scope>NUCLEOTIDE SEQUENCE [LARGE SCALE GENOMIC DNA]</scope>
    <source>
        <strain evidence="4 5">Sr59</strain>
    </source>
</reference>
<dbReference type="Proteomes" id="UP000298468">
    <property type="component" value="Unassembled WGS sequence"/>
</dbReference>
<evidence type="ECO:0000259" key="3">
    <source>
        <dbReference type="Pfam" id="PF01408"/>
    </source>
</evidence>
<dbReference type="InterPro" id="IPR036291">
    <property type="entry name" value="NAD(P)-bd_dom_sf"/>
</dbReference>
<dbReference type="SUPFAM" id="SSF51735">
    <property type="entry name" value="NAD(P)-binding Rossmann-fold domains"/>
    <property type="match status" value="1"/>
</dbReference>
<dbReference type="InterPro" id="IPR050463">
    <property type="entry name" value="Gfo/Idh/MocA_oxidrdct_glycsds"/>
</dbReference>
<dbReference type="EMBL" id="SOHM01000042">
    <property type="protein sequence ID" value="TFD84063.1"/>
    <property type="molecule type" value="Genomic_DNA"/>
</dbReference>
<keyword evidence="5" id="KW-1185">Reference proteome</keyword>
<feature type="region of interest" description="Disordered" evidence="2">
    <location>
        <begin position="54"/>
        <end position="82"/>
    </location>
</feature>
<accession>A0A4R9BH64</accession>
<sequence>MKRGHGTYEKLLEDESIDAVCIPLPAALHGRWTQAALEAGKHVTVEKPFAANAAEAERMRQRRGQRTSCHGGPPHHPSPVHVPYRRHYRHREARACPVSTGRFLRADPART</sequence>
<dbReference type="AlphaFoldDB" id="A0A4R9BH64"/>
<dbReference type="InterPro" id="IPR000683">
    <property type="entry name" value="Gfo/Idh/MocA-like_OxRdtase_N"/>
</dbReference>
<evidence type="ECO:0000313" key="5">
    <source>
        <dbReference type="Proteomes" id="UP000298468"/>
    </source>
</evidence>
<dbReference type="Pfam" id="PF01408">
    <property type="entry name" value="GFO_IDH_MocA"/>
    <property type="match status" value="1"/>
</dbReference>